<dbReference type="Gene3D" id="1.25.40.20">
    <property type="entry name" value="Ankyrin repeat-containing domain"/>
    <property type="match status" value="3"/>
</dbReference>
<evidence type="ECO:0000256" key="3">
    <source>
        <dbReference type="ARBA" id="ARBA00023015"/>
    </source>
</evidence>
<evidence type="ECO:0000256" key="7">
    <source>
        <dbReference type="PROSITE-ProRule" id="PRU00023"/>
    </source>
</evidence>
<evidence type="ECO:0000259" key="9">
    <source>
        <dbReference type="SMART" id="SM00576"/>
    </source>
</evidence>
<sequence>MSATLLSPNGFNMAPTKSGYDTMASWDRFTMFEFNEQVQRRCAAATRSTPATQSFHTDVRRKPLAQGSKPVPLTPRTHKQPSPIKPPAPTFKTATSSWSPPSSPGARSRSNTLTPPRSPRVDSARPSDSPVCTPMTPREKNKVADSLYAAACAGDLDHIKLLLSLGAPINAGTMVEGLYEAFKPSKPGLLSPLAGAARNGQMDAVELLIAAGAEPNPGVNRSSSSPLHQAIRADDLELSRLLLELGANINSLNDYKTTPLMYAVKYGSAKMVELILDHHPDMARLSFIGAAAIHWAVWPNRPEIMELLVAAGADCDHRMADGSTALHCASTAGHLETVECLLRMGADPTLKNDDWKTAFQVAVESGHEQIAALLREATLRRRTSSSSHSTAHDLFIQQRSVFTSTARVVDLGNASAEGPPGACNSEVNLRAFNPKLGHFHFTFVKHELDQQPFATIAVASTYTLDNNDNPAAHPTMSQAHDLHRALLRPAIIHTLRAAGFHSTRPSVLDTLVNIAERYILLLASTTAQHAYNAHNDPIPTVTDVRMALADCGALTPADSATEEEWRELLRIPVSELEASVPKGGEKRAMAEKRKRDEQDVQDIKRFRRWFEGNTHAEMRRIAGLVPDAASVTGAAGGGGANLPAVGVGGGVVQAEDYLTVLKKRMHGKAGQDDSRLQGTVLGRHGAEVGEDGGAGELGEVVIEGGPVQRIRDWMPKLEDRVGKAPSTQDRRDSAAGKGKEKGPESNHVDGDLSMVEPEHEAETAAS</sequence>
<dbReference type="InterPro" id="IPR009072">
    <property type="entry name" value="Histone-fold"/>
</dbReference>
<keyword evidence="6" id="KW-0539">Nucleus</keyword>
<dbReference type="PROSITE" id="PS50297">
    <property type="entry name" value="ANK_REP_REGION"/>
    <property type="match status" value="2"/>
</dbReference>
<evidence type="ECO:0000313" key="11">
    <source>
        <dbReference type="Proteomes" id="UP000269539"/>
    </source>
</evidence>
<feature type="repeat" description="ANK" evidence="7">
    <location>
        <begin position="222"/>
        <end position="254"/>
    </location>
</feature>
<dbReference type="CDD" id="cd00076">
    <property type="entry name" value="HFD_SF"/>
    <property type="match status" value="1"/>
</dbReference>
<name>A0A3M7GTS6_HORWE</name>
<feature type="region of interest" description="Disordered" evidence="8">
    <location>
        <begin position="711"/>
        <end position="766"/>
    </location>
</feature>
<dbReference type="VEuPathDB" id="FungiDB:BTJ68_02429"/>
<organism evidence="10 11">
    <name type="scientific">Hortaea werneckii</name>
    <name type="common">Black yeast</name>
    <name type="synonym">Cladosporium werneckii</name>
    <dbReference type="NCBI Taxonomy" id="91943"/>
    <lineage>
        <taxon>Eukaryota</taxon>
        <taxon>Fungi</taxon>
        <taxon>Dikarya</taxon>
        <taxon>Ascomycota</taxon>
        <taxon>Pezizomycotina</taxon>
        <taxon>Dothideomycetes</taxon>
        <taxon>Dothideomycetidae</taxon>
        <taxon>Mycosphaerellales</taxon>
        <taxon>Teratosphaeriaceae</taxon>
        <taxon>Hortaea</taxon>
    </lineage>
</organism>
<dbReference type="SUPFAM" id="SSF48403">
    <property type="entry name" value="Ankyrin repeat"/>
    <property type="match status" value="1"/>
</dbReference>
<dbReference type="PANTHER" id="PTHR24171">
    <property type="entry name" value="ANKYRIN REPEAT DOMAIN-CONTAINING PROTEIN 39-RELATED"/>
    <property type="match status" value="1"/>
</dbReference>
<dbReference type="InterPro" id="IPR002110">
    <property type="entry name" value="Ankyrin_rpt"/>
</dbReference>
<dbReference type="GO" id="GO:0046982">
    <property type="term" value="F:protein heterodimerization activity"/>
    <property type="evidence" value="ECO:0007669"/>
    <property type="project" value="InterPro"/>
</dbReference>
<feature type="repeat" description="ANK" evidence="7">
    <location>
        <begin position="288"/>
        <end position="320"/>
    </location>
</feature>
<evidence type="ECO:0000256" key="8">
    <source>
        <dbReference type="SAM" id="MobiDB-lite"/>
    </source>
</evidence>
<dbReference type="Pfam" id="PF07524">
    <property type="entry name" value="Bromo_TP"/>
    <property type="match status" value="1"/>
</dbReference>
<dbReference type="PROSITE" id="PS50088">
    <property type="entry name" value="ANK_REPEAT"/>
    <property type="match status" value="3"/>
</dbReference>
<feature type="repeat" description="ANK" evidence="7">
    <location>
        <begin position="321"/>
        <end position="353"/>
    </location>
</feature>
<keyword evidence="4 7" id="KW-0040">ANK repeat</keyword>
<feature type="domain" description="Bromodomain associated" evidence="9">
    <location>
        <begin position="480"/>
        <end position="557"/>
    </location>
</feature>
<dbReference type="GO" id="GO:0005634">
    <property type="term" value="C:nucleus"/>
    <property type="evidence" value="ECO:0007669"/>
    <property type="project" value="UniProtKB-SubCell"/>
</dbReference>
<evidence type="ECO:0000256" key="5">
    <source>
        <dbReference type="ARBA" id="ARBA00023163"/>
    </source>
</evidence>
<dbReference type="Proteomes" id="UP000269539">
    <property type="component" value="Unassembled WGS sequence"/>
</dbReference>
<keyword evidence="5" id="KW-0804">Transcription</keyword>
<evidence type="ECO:0000256" key="6">
    <source>
        <dbReference type="ARBA" id="ARBA00023242"/>
    </source>
</evidence>
<reference evidence="10 11" key="1">
    <citation type="journal article" date="2018" name="BMC Genomics">
        <title>Genomic evidence for intraspecific hybridization in a clonal and extremely halotolerant yeast.</title>
        <authorList>
            <person name="Gostincar C."/>
            <person name="Stajich J.E."/>
            <person name="Zupancic J."/>
            <person name="Zalar P."/>
            <person name="Gunde-Cimerman N."/>
        </authorList>
    </citation>
    <scope>NUCLEOTIDE SEQUENCE [LARGE SCALE GENOMIC DNA]</scope>
    <source>
        <strain evidence="10 11">EXF-10513</strain>
    </source>
</reference>
<feature type="compositionally biased region" description="Low complexity" evidence="8">
    <location>
        <begin position="96"/>
        <end position="110"/>
    </location>
</feature>
<keyword evidence="2" id="KW-0677">Repeat</keyword>
<evidence type="ECO:0000313" key="10">
    <source>
        <dbReference type="EMBL" id="RMZ04052.1"/>
    </source>
</evidence>
<comment type="caution">
    <text evidence="10">The sequence shown here is derived from an EMBL/GenBank/DDBJ whole genome shotgun (WGS) entry which is preliminary data.</text>
</comment>
<accession>A0A3M7GTS6</accession>
<feature type="region of interest" description="Disordered" evidence="8">
    <location>
        <begin position="43"/>
        <end position="138"/>
    </location>
</feature>
<feature type="compositionally biased region" description="Polar residues" evidence="8">
    <location>
        <begin position="46"/>
        <end position="56"/>
    </location>
</feature>
<dbReference type="AlphaFoldDB" id="A0A3M7GTS6"/>
<dbReference type="InterPro" id="IPR006565">
    <property type="entry name" value="BTP"/>
</dbReference>
<gene>
    <name evidence="10" type="ORF">D0864_02823</name>
</gene>
<dbReference type="InterPro" id="IPR036770">
    <property type="entry name" value="Ankyrin_rpt-contain_sf"/>
</dbReference>
<dbReference type="VEuPathDB" id="FungiDB:BTJ68_02430"/>
<evidence type="ECO:0000256" key="2">
    <source>
        <dbReference type="ARBA" id="ARBA00022737"/>
    </source>
</evidence>
<comment type="subcellular location">
    <subcellularLocation>
        <location evidence="1">Nucleus</location>
    </subcellularLocation>
</comment>
<keyword evidence="3" id="KW-0805">Transcription regulation</keyword>
<protein>
    <recommendedName>
        <fullName evidence="9">Bromodomain associated domain-containing protein</fullName>
    </recommendedName>
</protein>
<dbReference type="Pfam" id="PF12796">
    <property type="entry name" value="Ank_2"/>
    <property type="match status" value="2"/>
</dbReference>
<evidence type="ECO:0000256" key="4">
    <source>
        <dbReference type="ARBA" id="ARBA00023043"/>
    </source>
</evidence>
<dbReference type="SMART" id="SM00576">
    <property type="entry name" value="BTP"/>
    <property type="match status" value="1"/>
</dbReference>
<proteinExistence type="predicted"/>
<dbReference type="PANTHER" id="PTHR24171:SF10">
    <property type="entry name" value="ANKYRIN REPEAT DOMAIN-CONTAINING PROTEIN 29-LIKE"/>
    <property type="match status" value="1"/>
</dbReference>
<dbReference type="SMART" id="SM00248">
    <property type="entry name" value="ANK"/>
    <property type="match status" value="7"/>
</dbReference>
<dbReference type="Gene3D" id="1.10.20.10">
    <property type="entry name" value="Histone, subunit A"/>
    <property type="match status" value="1"/>
</dbReference>
<dbReference type="EMBL" id="QWIO01000202">
    <property type="protein sequence ID" value="RMZ04052.1"/>
    <property type="molecule type" value="Genomic_DNA"/>
</dbReference>
<evidence type="ECO:0000256" key="1">
    <source>
        <dbReference type="ARBA" id="ARBA00004123"/>
    </source>
</evidence>